<dbReference type="GO" id="GO:0016020">
    <property type="term" value="C:membrane"/>
    <property type="evidence" value="ECO:0007669"/>
    <property type="project" value="UniProtKB-SubCell"/>
</dbReference>
<feature type="transmembrane region" description="Helical" evidence="11">
    <location>
        <begin position="444"/>
        <end position="463"/>
    </location>
</feature>
<dbReference type="InterPro" id="IPR044726">
    <property type="entry name" value="ABCC_6TM_D2"/>
</dbReference>
<feature type="region of interest" description="Disordered" evidence="10">
    <location>
        <begin position="894"/>
        <end position="922"/>
    </location>
</feature>
<dbReference type="FunFam" id="3.40.50.300:FF:000508">
    <property type="entry name" value="ABC transporter C family member 5"/>
    <property type="match status" value="1"/>
</dbReference>
<feature type="transmembrane region" description="Helical" evidence="11">
    <location>
        <begin position="338"/>
        <end position="356"/>
    </location>
</feature>
<feature type="transmembrane region" description="Helical" evidence="11">
    <location>
        <begin position="29"/>
        <end position="49"/>
    </location>
</feature>
<feature type="domain" description="ABC transmembrane type-1" evidence="13">
    <location>
        <begin position="306"/>
        <end position="586"/>
    </location>
</feature>
<dbReference type="CDD" id="cd18580">
    <property type="entry name" value="ABC_6TM_ABCC_D2"/>
    <property type="match status" value="1"/>
</dbReference>
<dbReference type="InterPro" id="IPR050173">
    <property type="entry name" value="ABC_transporter_C-like"/>
</dbReference>
<feature type="compositionally biased region" description="Basic and acidic residues" evidence="10">
    <location>
        <begin position="902"/>
        <end position="922"/>
    </location>
</feature>
<dbReference type="CDD" id="cd03244">
    <property type="entry name" value="ABCC_MRP_domain2"/>
    <property type="match status" value="1"/>
</dbReference>
<evidence type="ECO:0000313" key="15">
    <source>
        <dbReference type="Proteomes" id="UP000824469"/>
    </source>
</evidence>
<comment type="subcellular location">
    <subcellularLocation>
        <location evidence="1">Membrane</location>
        <topology evidence="1">Multi-pass membrane protein</topology>
    </subcellularLocation>
</comment>
<keyword evidence="6" id="KW-0547">Nucleotide-binding</keyword>
<feature type="non-terminal residue" evidence="14">
    <location>
        <position position="1476"/>
    </location>
</feature>
<feature type="domain" description="ABC transporter" evidence="12">
    <location>
        <begin position="620"/>
        <end position="843"/>
    </location>
</feature>
<dbReference type="InterPro" id="IPR003439">
    <property type="entry name" value="ABC_transporter-like_ATP-bd"/>
</dbReference>
<comment type="similarity">
    <text evidence="2">Belongs to the ABC transporter superfamily. ABCC family. Conjugate transporter (TC 3.A.1.208) subfamily.</text>
</comment>
<proteinExistence type="inferred from homology"/>
<evidence type="ECO:0000256" key="7">
    <source>
        <dbReference type="ARBA" id="ARBA00022840"/>
    </source>
</evidence>
<evidence type="ECO:0000256" key="2">
    <source>
        <dbReference type="ARBA" id="ARBA00009726"/>
    </source>
</evidence>
<dbReference type="PROSITE" id="PS50893">
    <property type="entry name" value="ABC_TRANSPORTER_2"/>
    <property type="match status" value="2"/>
</dbReference>
<dbReference type="InterPro" id="IPR044746">
    <property type="entry name" value="ABCC_6TM_D1"/>
</dbReference>
<dbReference type="Pfam" id="PF00005">
    <property type="entry name" value="ABC_tran"/>
    <property type="match status" value="2"/>
</dbReference>
<feature type="transmembrane region" description="Helical" evidence="11">
    <location>
        <begin position="1084"/>
        <end position="1102"/>
    </location>
</feature>
<evidence type="ECO:0008006" key="16">
    <source>
        <dbReference type="Google" id="ProtNLM"/>
    </source>
</evidence>
<gene>
    <name evidence="14" type="ORF">KI387_003318</name>
</gene>
<feature type="transmembrane region" description="Helical" evidence="11">
    <location>
        <begin position="305"/>
        <end position="326"/>
    </location>
</feature>
<evidence type="ECO:0000256" key="1">
    <source>
        <dbReference type="ARBA" id="ARBA00004141"/>
    </source>
</evidence>
<feature type="domain" description="ABC transmembrane type-1" evidence="13">
    <location>
        <begin position="950"/>
        <end position="1230"/>
    </location>
</feature>
<dbReference type="InterPro" id="IPR036640">
    <property type="entry name" value="ABC1_TM_sf"/>
</dbReference>
<feature type="transmembrane region" description="Helical" evidence="11">
    <location>
        <begin position="417"/>
        <end position="438"/>
    </location>
</feature>
<feature type="transmembrane region" description="Helical" evidence="11">
    <location>
        <begin position="989"/>
        <end position="1015"/>
    </location>
</feature>
<evidence type="ECO:0000259" key="13">
    <source>
        <dbReference type="PROSITE" id="PS50929"/>
    </source>
</evidence>
<dbReference type="PANTHER" id="PTHR24223:SF181">
    <property type="entry name" value="ABC TRANSPORTER C FAMILY MEMBER 3"/>
    <property type="match status" value="1"/>
</dbReference>
<accession>A0AA38H0P6</accession>
<feature type="domain" description="ABC transporter" evidence="12">
    <location>
        <begin position="1267"/>
        <end position="1476"/>
    </location>
</feature>
<organism evidence="14 15">
    <name type="scientific">Taxus chinensis</name>
    <name type="common">Chinese yew</name>
    <name type="synonym">Taxus wallichiana var. chinensis</name>
    <dbReference type="NCBI Taxonomy" id="29808"/>
    <lineage>
        <taxon>Eukaryota</taxon>
        <taxon>Viridiplantae</taxon>
        <taxon>Streptophyta</taxon>
        <taxon>Embryophyta</taxon>
        <taxon>Tracheophyta</taxon>
        <taxon>Spermatophyta</taxon>
        <taxon>Pinopsida</taxon>
        <taxon>Pinidae</taxon>
        <taxon>Conifers II</taxon>
        <taxon>Cupressales</taxon>
        <taxon>Taxaceae</taxon>
        <taxon>Taxus</taxon>
    </lineage>
</organism>
<dbReference type="FunFam" id="1.20.1560.10:FF:000002">
    <property type="entry name" value="ABC transporter C family member 5"/>
    <property type="match status" value="1"/>
</dbReference>
<dbReference type="GO" id="GO:0140359">
    <property type="term" value="F:ABC-type transporter activity"/>
    <property type="evidence" value="ECO:0007669"/>
    <property type="project" value="InterPro"/>
</dbReference>
<dbReference type="Gene3D" id="1.20.1560.10">
    <property type="entry name" value="ABC transporter type 1, transmembrane domain"/>
    <property type="match status" value="2"/>
</dbReference>
<evidence type="ECO:0000256" key="6">
    <source>
        <dbReference type="ARBA" id="ARBA00022741"/>
    </source>
</evidence>
<dbReference type="Proteomes" id="UP000824469">
    <property type="component" value="Unassembled WGS sequence"/>
</dbReference>
<keyword evidence="7" id="KW-0067">ATP-binding</keyword>
<comment type="caution">
    <text evidence="14">The sequence shown here is derived from an EMBL/GenBank/DDBJ whole genome shotgun (WGS) entry which is preliminary data.</text>
</comment>
<dbReference type="CDD" id="cd18579">
    <property type="entry name" value="ABC_6TM_ABCC_D1"/>
    <property type="match status" value="1"/>
</dbReference>
<dbReference type="InterPro" id="IPR027417">
    <property type="entry name" value="P-loop_NTPase"/>
</dbReference>
<keyword evidence="8 11" id="KW-1133">Transmembrane helix</keyword>
<protein>
    <recommendedName>
        <fullName evidence="16">ABC transporter C family member 3</fullName>
    </recommendedName>
</protein>
<feature type="transmembrane region" description="Helical" evidence="11">
    <location>
        <begin position="80"/>
        <end position="98"/>
    </location>
</feature>
<feature type="transmembrane region" description="Helical" evidence="11">
    <location>
        <begin position="118"/>
        <end position="134"/>
    </location>
</feature>
<dbReference type="OMA" id="KNPRQGA"/>
<dbReference type="Gene3D" id="3.40.50.300">
    <property type="entry name" value="P-loop containing nucleotide triphosphate hydrolases"/>
    <property type="match status" value="2"/>
</dbReference>
<dbReference type="InterPro" id="IPR003593">
    <property type="entry name" value="AAA+_ATPase"/>
</dbReference>
<feature type="transmembrane region" description="Helical" evidence="11">
    <location>
        <begin position="146"/>
        <end position="164"/>
    </location>
</feature>
<evidence type="ECO:0000256" key="5">
    <source>
        <dbReference type="ARBA" id="ARBA00022737"/>
    </source>
</evidence>
<evidence type="ECO:0000256" key="11">
    <source>
        <dbReference type="SAM" id="Phobius"/>
    </source>
</evidence>
<dbReference type="GO" id="GO:0016887">
    <property type="term" value="F:ATP hydrolysis activity"/>
    <property type="evidence" value="ECO:0007669"/>
    <property type="project" value="InterPro"/>
</dbReference>
<feature type="transmembrane region" description="Helical" evidence="11">
    <location>
        <begin position="176"/>
        <end position="198"/>
    </location>
</feature>
<dbReference type="EMBL" id="JAHRHJ020000001">
    <property type="protein sequence ID" value="KAH9331210.1"/>
    <property type="molecule type" value="Genomic_DNA"/>
</dbReference>
<feature type="transmembrane region" description="Helical" evidence="11">
    <location>
        <begin position="522"/>
        <end position="545"/>
    </location>
</feature>
<keyword evidence="9 11" id="KW-0472">Membrane</keyword>
<dbReference type="CDD" id="cd03250">
    <property type="entry name" value="ABCC_MRP_domain1"/>
    <property type="match status" value="1"/>
</dbReference>
<keyword evidence="4 11" id="KW-0812">Transmembrane</keyword>
<dbReference type="PROSITE" id="PS50929">
    <property type="entry name" value="ABC_TM1F"/>
    <property type="match status" value="2"/>
</dbReference>
<evidence type="ECO:0000256" key="3">
    <source>
        <dbReference type="ARBA" id="ARBA00022448"/>
    </source>
</evidence>
<dbReference type="Pfam" id="PF00664">
    <property type="entry name" value="ABC_membrane"/>
    <property type="match status" value="2"/>
</dbReference>
<dbReference type="PANTHER" id="PTHR24223">
    <property type="entry name" value="ATP-BINDING CASSETTE SUB-FAMILY C"/>
    <property type="match status" value="1"/>
</dbReference>
<evidence type="ECO:0000256" key="9">
    <source>
        <dbReference type="ARBA" id="ARBA00023136"/>
    </source>
</evidence>
<reference evidence="14 15" key="1">
    <citation type="journal article" date="2021" name="Nat. Plants">
        <title>The Taxus genome provides insights into paclitaxel biosynthesis.</title>
        <authorList>
            <person name="Xiong X."/>
            <person name="Gou J."/>
            <person name="Liao Q."/>
            <person name="Li Y."/>
            <person name="Zhou Q."/>
            <person name="Bi G."/>
            <person name="Li C."/>
            <person name="Du R."/>
            <person name="Wang X."/>
            <person name="Sun T."/>
            <person name="Guo L."/>
            <person name="Liang H."/>
            <person name="Lu P."/>
            <person name="Wu Y."/>
            <person name="Zhang Z."/>
            <person name="Ro D.K."/>
            <person name="Shang Y."/>
            <person name="Huang S."/>
            <person name="Yan J."/>
        </authorList>
    </citation>
    <scope>NUCLEOTIDE SEQUENCE [LARGE SCALE GENOMIC DNA]</scope>
    <source>
        <strain evidence="14">Ta-2019</strain>
    </source>
</reference>
<dbReference type="SUPFAM" id="SSF90123">
    <property type="entry name" value="ABC transporter transmembrane region"/>
    <property type="match status" value="2"/>
</dbReference>
<evidence type="ECO:0000256" key="10">
    <source>
        <dbReference type="SAM" id="MobiDB-lite"/>
    </source>
</evidence>
<keyword evidence="15" id="KW-1185">Reference proteome</keyword>
<evidence type="ECO:0000256" key="4">
    <source>
        <dbReference type="ARBA" id="ARBA00022692"/>
    </source>
</evidence>
<dbReference type="InterPro" id="IPR017871">
    <property type="entry name" value="ABC_transporter-like_CS"/>
</dbReference>
<dbReference type="GO" id="GO:0005524">
    <property type="term" value="F:ATP binding"/>
    <property type="evidence" value="ECO:0007669"/>
    <property type="project" value="UniProtKB-KW"/>
</dbReference>
<dbReference type="SMART" id="SM00382">
    <property type="entry name" value="AAA"/>
    <property type="match status" value="2"/>
</dbReference>
<dbReference type="FunFam" id="1.20.1560.10:FF:000003">
    <property type="entry name" value="ABC transporter C family member 10"/>
    <property type="match status" value="1"/>
</dbReference>
<sequence>MESIWATTLLGMSGGGELADTVFGVYMRHAVAISLHMVFLVSHILSFCWNRCKYCTHRPEYSISNPTYSKKLHYGVTHKMALLSCVSLSVLYIMLGIWSPLYCWLKERPTDIGAEGEYTVQAMAWAIISAYAYYSLTKESKERLPILLRMWWILSFILYAFFFYLNIEEFKKQRHITLSVVVEVLALFLSAFLCYASFHGTTGEGFSTPSIEEPLLSDIRENSENVKLKITPYATASFLSRLSFSWMKPLLEVGHKKPLGIDDVPQVADEHRAEQIYHKFRNQLDIKGSATSIAKMLFLILQKDVLFAAFLALLTSCSSYVGPYFIDNFVQCLAGRKRFASEGVVIACAFLLAKIVESLAQRHCYFVTIHIGIRIKAALTAAIYKKGLMLSSQSRQNHTSGEIINYMSVDANRVGDFALYLHDIWIAPLQVLLALVILYQSTGLASLAGVGATVVIMMANFPLGQIQEKYNKKIMEAKDERMKATSEILRNMRILKLQAWETRFLLKLETLRKGECRWLQKYFYMYAGIMFIFWVAPTFMSVVTFGTCTMIGVPLTTGRILSALATFKILQEPIFNLPDLISMIAQTKVSLDRIAGFLQQEELQHNAVEEVSKDSTDMAIEIQQGVFSWDPAAPSPTIRGLDVQVKRGMKVAVCGTVGSGKSSLLSCILGEIPKISGTVRISGTKAYLSQSPWIQSGKIKDNILFGRELEETRYESVLQACAFKKDLELFPYGDQTEIGERGINLSGGQKQRIQIARAVYQDADIYLFDDPFSAVDAHTGTHIFQECLRGILGPKTVVYITHQVEFLFAADLILVMRDGEITQAGKYDDILQSSTDFEELVGAHQKALKSIDAMEISEFLSSQVLVEGSSIGNTTSVKDINHDQLQKDSNHISREVEEELESENHNERETDKEDKSSQLVQEEEREKGRVSLWVYWSYITAAYKGALIPIILLAHTTFQLLDIGSSYWMAWATPTTEDQRPPVSKSLLILVYIALAIGSSLCILLRTLLLCLAGFKSAKQLFSNMHRCIFRAPMSFFDATPTGRLLNRASTDQSEVDQVIPFQLGSVAFSFIQLLGIIAVMSQVTWQVIIMFIPALAICIWYQQYYIVTSRELARLIGVCKAPIIQHFAESISGAATIKSFDQESRFMNTNLHLIDGFSRPSFHNSGAMEWLCFRMDLLSNLVFVFSMVVLLCLPESLVDPSIAGLGITYGLNLNLTQVWLIWHICNVENNMISVERIVQYSRIPNEPPLIIEDSRPSSGWPSKGTIDMTDLQVRYGPHLPLVLKGLTCTFPGGKKVGIVGRTGCGKSTLIQSLFRIVDSTGGRIVIDGIDILTIGLHDLRSKLSIIPQDPTMFEGTIRNNLDPLGDYSDEEIWEALEKCQLREVVQAKEEKLDSLVTENGENWSVGQRQLVCLGRVLLKRARILVLDEATASVDTATDELIQQTIRNQFSDCTVLTIAHRIPSVCDSDLVLVLSD</sequence>
<feature type="transmembrane region" description="Helical" evidence="11">
    <location>
        <begin position="1059"/>
        <end position="1078"/>
    </location>
</feature>
<dbReference type="PROSITE" id="PS00211">
    <property type="entry name" value="ABC_TRANSPORTER_1"/>
    <property type="match status" value="1"/>
</dbReference>
<name>A0AA38H0P6_TAXCH</name>
<keyword evidence="5" id="KW-0677">Repeat</keyword>
<evidence type="ECO:0000259" key="12">
    <source>
        <dbReference type="PROSITE" id="PS50893"/>
    </source>
</evidence>
<dbReference type="SUPFAM" id="SSF52540">
    <property type="entry name" value="P-loop containing nucleoside triphosphate hydrolases"/>
    <property type="match status" value="2"/>
</dbReference>
<evidence type="ECO:0000313" key="14">
    <source>
        <dbReference type="EMBL" id="KAH9331210.1"/>
    </source>
</evidence>
<dbReference type="InterPro" id="IPR011527">
    <property type="entry name" value="ABC1_TM_dom"/>
</dbReference>
<evidence type="ECO:0000256" key="8">
    <source>
        <dbReference type="ARBA" id="ARBA00022989"/>
    </source>
</evidence>
<keyword evidence="3" id="KW-0813">Transport</keyword>
<dbReference type="FunFam" id="3.40.50.300:FF:000169">
    <property type="entry name" value="ABC transporter C family member 3"/>
    <property type="match status" value="1"/>
</dbReference>